<evidence type="ECO:0000313" key="2">
    <source>
        <dbReference type="EMBL" id="HIR58779.1"/>
    </source>
</evidence>
<organism evidence="2 3">
    <name type="scientific">Candidatus Onthousia excrementipullorum</name>
    <dbReference type="NCBI Taxonomy" id="2840884"/>
    <lineage>
        <taxon>Bacteria</taxon>
        <taxon>Bacillati</taxon>
        <taxon>Bacillota</taxon>
        <taxon>Bacilli</taxon>
        <taxon>Candidatus Onthousia</taxon>
    </lineage>
</organism>
<feature type="domain" description="ATPase AAA-type core" evidence="1">
    <location>
        <begin position="51"/>
        <end position="317"/>
    </location>
</feature>
<comment type="caution">
    <text evidence="2">The sequence shown here is derived from an EMBL/GenBank/DDBJ whole genome shotgun (WGS) entry which is preliminary data.</text>
</comment>
<reference evidence="2" key="1">
    <citation type="submission" date="2020-10" db="EMBL/GenBank/DDBJ databases">
        <authorList>
            <person name="Gilroy R."/>
        </authorList>
    </citation>
    <scope>NUCLEOTIDE SEQUENCE</scope>
    <source>
        <strain evidence="2">CHK184-20233</strain>
    </source>
</reference>
<dbReference type="EMBL" id="DVHC01000022">
    <property type="protein sequence ID" value="HIR58779.1"/>
    <property type="molecule type" value="Genomic_DNA"/>
</dbReference>
<dbReference type="Proteomes" id="UP000824232">
    <property type="component" value="Unassembled WGS sequence"/>
</dbReference>
<name>A0A9D1J351_9FIRM</name>
<dbReference type="Pfam" id="PF13304">
    <property type="entry name" value="AAA_21"/>
    <property type="match status" value="1"/>
</dbReference>
<proteinExistence type="predicted"/>
<keyword evidence="2" id="KW-0547">Nucleotide-binding</keyword>
<evidence type="ECO:0000259" key="1">
    <source>
        <dbReference type="Pfam" id="PF13304"/>
    </source>
</evidence>
<reference evidence="2" key="2">
    <citation type="journal article" date="2021" name="PeerJ">
        <title>Extensive microbial diversity within the chicken gut microbiome revealed by metagenomics and culture.</title>
        <authorList>
            <person name="Gilroy R."/>
            <person name="Ravi A."/>
            <person name="Getino M."/>
            <person name="Pursley I."/>
            <person name="Horton D.L."/>
            <person name="Alikhan N.F."/>
            <person name="Baker D."/>
            <person name="Gharbi K."/>
            <person name="Hall N."/>
            <person name="Watson M."/>
            <person name="Adriaenssens E.M."/>
            <person name="Foster-Nyarko E."/>
            <person name="Jarju S."/>
            <person name="Secka A."/>
            <person name="Antonio M."/>
            <person name="Oren A."/>
            <person name="Chaudhuri R.R."/>
            <person name="La Ragione R."/>
            <person name="Hildebrand F."/>
            <person name="Pallen M.J."/>
        </authorList>
    </citation>
    <scope>NUCLEOTIDE SEQUENCE</scope>
    <source>
        <strain evidence="2">CHK184-20233</strain>
    </source>
</reference>
<dbReference type="GO" id="GO:0016887">
    <property type="term" value="F:ATP hydrolysis activity"/>
    <property type="evidence" value="ECO:0007669"/>
    <property type="project" value="InterPro"/>
</dbReference>
<keyword evidence="2" id="KW-0067">ATP-binding</keyword>
<dbReference type="SUPFAM" id="SSF52540">
    <property type="entry name" value="P-loop containing nucleoside triphosphate hydrolases"/>
    <property type="match status" value="1"/>
</dbReference>
<dbReference type="Gene3D" id="3.40.50.300">
    <property type="entry name" value="P-loop containing nucleotide triphosphate hydrolases"/>
    <property type="match status" value="1"/>
</dbReference>
<dbReference type="GO" id="GO:0005524">
    <property type="term" value="F:ATP binding"/>
    <property type="evidence" value="ECO:0007669"/>
    <property type="project" value="UniProtKB-KW"/>
</dbReference>
<evidence type="ECO:0000313" key="3">
    <source>
        <dbReference type="Proteomes" id="UP000824232"/>
    </source>
</evidence>
<accession>A0A9D1J351</accession>
<protein>
    <submittedName>
        <fullName evidence="2">ATP-binding protein</fullName>
    </submittedName>
</protein>
<sequence>MKLLRVVANNFKLCEDNFTIDFIPKANKTADDKEFELHEISDNLYTFTTVGIIGKNASGKTMTVELLSVIYDIFSNFRIKNSIDIFKYINKPVDIDIYFFHDSYLYRYVTTLYKNSLDDTTVLFKNQRLYKREYQKTYGCNISKLFDYEKYQEVINNTDLPEDTSIIYTILKNITIRGIYCPSEDFIYRNYVGAFNLYKLLDNNLDIISSILKMFDEHLENIEMIDETKFKIVYSNKKTREVSVKELYDILSSGTTKGFCLFTFVVFSLKSGCDLIIDEIENHFHKTLVENLVNLYKDKSVNKKNATLIFTTHYCELLDLFNRSDNIYISKYDNKVILENMYENYKFRPELSKSNKFYANAFNTDVNYESLMNFKKELM</sequence>
<dbReference type="AlphaFoldDB" id="A0A9D1J351"/>
<dbReference type="InterPro" id="IPR003959">
    <property type="entry name" value="ATPase_AAA_core"/>
</dbReference>
<dbReference type="InterPro" id="IPR027417">
    <property type="entry name" value="P-loop_NTPase"/>
</dbReference>
<gene>
    <name evidence="2" type="ORF">IAB38_01895</name>
</gene>